<keyword evidence="2" id="KW-0812">Transmembrane</keyword>
<accession>A0A922HPA3</accession>
<dbReference type="Proteomes" id="UP000790347">
    <property type="component" value="Unassembled WGS sequence"/>
</dbReference>
<sequence>MKNFLYERKASSWKPNLKNIVNMFLKINKFVYYQLKEIAECHHRKWYRLKQFVEIFIALFYLIRMIITITSYFTNEPFIQYYKIEPLFRYFIHSNPKLFRHYSLSTLMLAIFGLMGRIAFFYSRIDTTVLSYQTIVINIEQYNQCCFTKLQMEKILCEKYEKNIKNLKLIRKFLPDCIFRSICWLLTRLWASTNKIDIQLDMNKWRNVKPLRIQQSITLEDLPLCFAIGHDYYHYNVNSFGKEFNFHIFILIDAILYTNMAYSAIQCGIFFTLLGSINSASQSNIVERLNLKLSKISINCQRINKQFMHHLQIISIVSIKLRQHLNMIHYEHGLACNVYIYLYNQLLWANVLLCFILISIPFNIICVSALLVKDLIWLQVLMTYTAITIHSILILGLLFRLAKQNVILHKAKYYLIPIIQAINCIKFQNDQRIIKSNKTTTTTTTIDLNTFRLKLKIEQQYQRLTWGPKYGPFVAIMGTVTYAFIFNVNSLPTDLRQQRQQQQSQVDHGNGIVNHQQQQQQPQQDQNGTQMVTFLHPTTTNNNNNKNHHIHNHNGNDNHHTLPKRFPTPPPSVSMSAVDVHDYCHDDNNELSEYCEPNH</sequence>
<reference evidence="3" key="2">
    <citation type="journal article" date="2022" name="Res Sq">
        <title>Comparative Genomics Reveals Insights into the Divergent Evolution of Astigmatic Mites and Household Pest Adaptations.</title>
        <authorList>
            <person name="Xiong Q."/>
            <person name="Wan A.T.-Y."/>
            <person name="Liu X.-Y."/>
            <person name="Fung C.S.-H."/>
            <person name="Xiao X."/>
            <person name="Malainual N."/>
            <person name="Hou J."/>
            <person name="Wang L."/>
            <person name="Wang M."/>
            <person name="Yang K."/>
            <person name="Cui Y."/>
            <person name="Leung E."/>
            <person name="Nong W."/>
            <person name="Shin S.-K."/>
            <person name="Au S."/>
            <person name="Jeong K.Y."/>
            <person name="Chew F.T."/>
            <person name="Hui J."/>
            <person name="Leung T.F."/>
            <person name="Tungtrongchitr A."/>
            <person name="Zhong N."/>
            <person name="Liu Z."/>
            <person name="Tsui S."/>
        </authorList>
    </citation>
    <scope>NUCLEOTIDE SEQUENCE</scope>
    <source>
        <strain evidence="3">Derf</strain>
        <tissue evidence="3">Whole organism</tissue>
    </source>
</reference>
<feature type="transmembrane region" description="Helical" evidence="2">
    <location>
        <begin position="52"/>
        <end position="73"/>
    </location>
</feature>
<evidence type="ECO:0000256" key="2">
    <source>
        <dbReference type="SAM" id="Phobius"/>
    </source>
</evidence>
<feature type="transmembrane region" description="Helical" evidence="2">
    <location>
        <begin position="376"/>
        <end position="402"/>
    </location>
</feature>
<keyword evidence="2" id="KW-1133">Transmembrane helix</keyword>
<organism evidence="3 4">
    <name type="scientific">Dermatophagoides farinae</name>
    <name type="common">American house dust mite</name>
    <dbReference type="NCBI Taxonomy" id="6954"/>
    <lineage>
        <taxon>Eukaryota</taxon>
        <taxon>Metazoa</taxon>
        <taxon>Ecdysozoa</taxon>
        <taxon>Arthropoda</taxon>
        <taxon>Chelicerata</taxon>
        <taxon>Arachnida</taxon>
        <taxon>Acari</taxon>
        <taxon>Acariformes</taxon>
        <taxon>Sarcoptiformes</taxon>
        <taxon>Astigmata</taxon>
        <taxon>Psoroptidia</taxon>
        <taxon>Analgoidea</taxon>
        <taxon>Pyroglyphidae</taxon>
        <taxon>Dermatophagoidinae</taxon>
        <taxon>Dermatophagoides</taxon>
    </lineage>
</organism>
<comment type="caution">
    <text evidence="3">The sequence shown here is derived from an EMBL/GenBank/DDBJ whole genome shotgun (WGS) entry which is preliminary data.</text>
</comment>
<reference evidence="3" key="1">
    <citation type="submission" date="2013-05" db="EMBL/GenBank/DDBJ databases">
        <authorList>
            <person name="Yim A.K.Y."/>
            <person name="Chan T.F."/>
            <person name="Ji K.M."/>
            <person name="Liu X.Y."/>
            <person name="Zhou J.W."/>
            <person name="Li R.Q."/>
            <person name="Yang K.Y."/>
            <person name="Li J."/>
            <person name="Li M."/>
            <person name="Law P.T.W."/>
            <person name="Wu Y.L."/>
            <person name="Cai Z.L."/>
            <person name="Qin H."/>
            <person name="Bao Y."/>
            <person name="Leung R.K.K."/>
            <person name="Ng P.K.S."/>
            <person name="Zou J."/>
            <person name="Zhong X.J."/>
            <person name="Ran P.X."/>
            <person name="Zhong N.S."/>
            <person name="Liu Z.G."/>
            <person name="Tsui S.K.W."/>
        </authorList>
    </citation>
    <scope>NUCLEOTIDE SEQUENCE</scope>
    <source>
        <strain evidence="3">Derf</strain>
        <tissue evidence="3">Whole organism</tissue>
    </source>
</reference>
<gene>
    <name evidence="3" type="ORF">DERF_012280</name>
</gene>
<dbReference type="AlphaFoldDB" id="A0A922HPA3"/>
<proteinExistence type="predicted"/>
<dbReference type="EMBL" id="ASGP02000006">
    <property type="protein sequence ID" value="KAH9501432.1"/>
    <property type="molecule type" value="Genomic_DNA"/>
</dbReference>
<keyword evidence="2" id="KW-0472">Membrane</keyword>
<evidence type="ECO:0000313" key="3">
    <source>
        <dbReference type="EMBL" id="KAH9501432.1"/>
    </source>
</evidence>
<name>A0A922HPA3_DERFA</name>
<feature type="region of interest" description="Disordered" evidence="1">
    <location>
        <begin position="534"/>
        <end position="574"/>
    </location>
</feature>
<feature type="compositionally biased region" description="Low complexity" evidence="1">
    <location>
        <begin position="536"/>
        <end position="545"/>
    </location>
</feature>
<protein>
    <submittedName>
        <fullName evidence="3">Uncharacterized protein</fullName>
    </submittedName>
</protein>
<feature type="transmembrane region" description="Helical" evidence="2">
    <location>
        <begin position="470"/>
        <end position="488"/>
    </location>
</feature>
<evidence type="ECO:0000256" key="1">
    <source>
        <dbReference type="SAM" id="MobiDB-lite"/>
    </source>
</evidence>
<evidence type="ECO:0000313" key="4">
    <source>
        <dbReference type="Proteomes" id="UP000790347"/>
    </source>
</evidence>
<feature type="transmembrane region" description="Helical" evidence="2">
    <location>
        <begin position="347"/>
        <end position="370"/>
    </location>
</feature>
<keyword evidence="4" id="KW-1185">Reference proteome</keyword>
<feature type="transmembrane region" description="Helical" evidence="2">
    <location>
        <begin position="102"/>
        <end position="122"/>
    </location>
</feature>